<dbReference type="GeneID" id="66619184"/>
<name>A0AAX1M6F5_GLAPU</name>
<dbReference type="InterPro" id="IPR019289">
    <property type="entry name" value="Phage_tail_E/E"/>
</dbReference>
<dbReference type="EMBL" id="CP071491">
    <property type="protein sequence ID" value="QSX17500.1"/>
    <property type="molecule type" value="Genomic_DNA"/>
</dbReference>
<dbReference type="Proteomes" id="UP000662736">
    <property type="component" value="Chromosome"/>
</dbReference>
<dbReference type="Pfam" id="PF10109">
    <property type="entry name" value="Phage_TAC_7"/>
    <property type="match status" value="1"/>
</dbReference>
<gene>
    <name evidence="1" type="ORF">J1G54_02815</name>
</gene>
<sequence length="95" mass="10754">MSKKVEVLSDGKITLSRPLMLSDGSTIETLELREPEVRDFRIAAQQGNNNVDRETIVAARCCNLVVEDMDKMKWKDYVKVQKFLFGEDGSDGNTE</sequence>
<organism evidence="1 2">
    <name type="scientific">Glaesserella parasuis</name>
    <name type="common">Haemophilus parasuis</name>
    <dbReference type="NCBI Taxonomy" id="738"/>
    <lineage>
        <taxon>Bacteria</taxon>
        <taxon>Pseudomonadati</taxon>
        <taxon>Pseudomonadota</taxon>
        <taxon>Gammaproteobacteria</taxon>
        <taxon>Pasteurellales</taxon>
        <taxon>Pasteurellaceae</taxon>
        <taxon>Glaesserella</taxon>
    </lineage>
</organism>
<accession>A0AAX1M6F5</accession>
<proteinExistence type="predicted"/>
<protein>
    <submittedName>
        <fullName evidence="1">Phage tail assembly protein</fullName>
    </submittedName>
</protein>
<reference evidence="1" key="1">
    <citation type="submission" date="2021-03" db="EMBL/GenBank/DDBJ databases">
        <title>Characterization of a novel Integrative Conjugative Element in Glaesserella parasuis.</title>
        <authorList>
            <person name="Hu G."/>
            <person name="Sun H."/>
        </authorList>
    </citation>
    <scope>NUCLEOTIDE SEQUENCE</scope>
    <source>
        <strain evidence="1">GHP1807</strain>
    </source>
</reference>
<evidence type="ECO:0000313" key="1">
    <source>
        <dbReference type="EMBL" id="QSX17500.1"/>
    </source>
</evidence>
<dbReference type="AlphaFoldDB" id="A0AAX1M6F5"/>
<evidence type="ECO:0000313" key="2">
    <source>
        <dbReference type="Proteomes" id="UP000662736"/>
    </source>
</evidence>
<dbReference type="RefSeq" id="WP_012621991.1">
    <property type="nucleotide sequence ID" value="NZ_CP024412.1"/>
</dbReference>